<evidence type="ECO:0000256" key="1">
    <source>
        <dbReference type="SAM" id="MobiDB-lite"/>
    </source>
</evidence>
<feature type="region of interest" description="Disordered" evidence="1">
    <location>
        <begin position="17"/>
        <end position="70"/>
    </location>
</feature>
<gene>
    <name evidence="2" type="ORF">Tci_016456</name>
</gene>
<evidence type="ECO:0000313" key="2">
    <source>
        <dbReference type="EMBL" id="GEU44478.1"/>
    </source>
</evidence>
<reference evidence="2" key="1">
    <citation type="journal article" date="2019" name="Sci. Rep.">
        <title>Draft genome of Tanacetum cinerariifolium, the natural source of mosquito coil.</title>
        <authorList>
            <person name="Yamashiro T."/>
            <person name="Shiraishi A."/>
            <person name="Satake H."/>
            <person name="Nakayama K."/>
        </authorList>
    </citation>
    <scope>NUCLEOTIDE SEQUENCE</scope>
</reference>
<sequence length="70" mass="7734">MMITTYMLNLRMRVASSQPNSPTIDHYEDDMVHPQGSNGSASENEMATTYENESALSEGDATNIPDTEHV</sequence>
<proteinExistence type="predicted"/>
<accession>A0A6L2K503</accession>
<dbReference type="EMBL" id="BKCJ010001851">
    <property type="protein sequence ID" value="GEU44478.1"/>
    <property type="molecule type" value="Genomic_DNA"/>
</dbReference>
<name>A0A6L2K503_TANCI</name>
<comment type="caution">
    <text evidence="2">The sequence shown here is derived from an EMBL/GenBank/DDBJ whole genome shotgun (WGS) entry which is preliminary data.</text>
</comment>
<protein>
    <submittedName>
        <fullName evidence="2">Ribonuclease H-like domain-containing protein</fullName>
    </submittedName>
</protein>
<dbReference type="AlphaFoldDB" id="A0A6L2K503"/>
<organism evidence="2">
    <name type="scientific">Tanacetum cinerariifolium</name>
    <name type="common">Dalmatian daisy</name>
    <name type="synonym">Chrysanthemum cinerariifolium</name>
    <dbReference type="NCBI Taxonomy" id="118510"/>
    <lineage>
        <taxon>Eukaryota</taxon>
        <taxon>Viridiplantae</taxon>
        <taxon>Streptophyta</taxon>
        <taxon>Embryophyta</taxon>
        <taxon>Tracheophyta</taxon>
        <taxon>Spermatophyta</taxon>
        <taxon>Magnoliopsida</taxon>
        <taxon>eudicotyledons</taxon>
        <taxon>Gunneridae</taxon>
        <taxon>Pentapetalae</taxon>
        <taxon>asterids</taxon>
        <taxon>campanulids</taxon>
        <taxon>Asterales</taxon>
        <taxon>Asteraceae</taxon>
        <taxon>Asteroideae</taxon>
        <taxon>Anthemideae</taxon>
        <taxon>Anthemidinae</taxon>
        <taxon>Tanacetum</taxon>
    </lineage>
</organism>
<feature type="compositionally biased region" description="Polar residues" evidence="1">
    <location>
        <begin position="35"/>
        <end position="55"/>
    </location>
</feature>